<keyword evidence="3" id="KW-0808">Transferase</keyword>
<name>A0A0W8FL85_9ZZZZ</name>
<accession>A0A0W8FL85</accession>
<dbReference type="PANTHER" id="PTHR43179">
    <property type="entry name" value="RHAMNOSYLTRANSFERASE WBBL"/>
    <property type="match status" value="1"/>
</dbReference>
<dbReference type="SUPFAM" id="SSF53448">
    <property type="entry name" value="Nucleotide-diphospho-sugar transferases"/>
    <property type="match status" value="1"/>
</dbReference>
<dbReference type="Pfam" id="PF00535">
    <property type="entry name" value="Glycos_transf_2"/>
    <property type="match status" value="1"/>
</dbReference>
<protein>
    <submittedName>
        <fullName evidence="3">Glycosyltransferase</fullName>
    </submittedName>
</protein>
<feature type="transmembrane region" description="Helical" evidence="1">
    <location>
        <begin position="248"/>
        <end position="270"/>
    </location>
</feature>
<dbReference type="InterPro" id="IPR029044">
    <property type="entry name" value="Nucleotide-diphossugar_trans"/>
</dbReference>
<dbReference type="PANTHER" id="PTHR43179:SF11">
    <property type="entry name" value="GLYCOSYL TRANSFERASE"/>
    <property type="match status" value="1"/>
</dbReference>
<dbReference type="CDD" id="cd04186">
    <property type="entry name" value="GT_2_like_c"/>
    <property type="match status" value="1"/>
</dbReference>
<evidence type="ECO:0000313" key="3">
    <source>
        <dbReference type="EMBL" id="KUG21639.1"/>
    </source>
</evidence>
<reference evidence="3" key="1">
    <citation type="journal article" date="2015" name="Proc. Natl. Acad. Sci. U.S.A.">
        <title>Networks of energetic and metabolic interactions define dynamics in microbial communities.</title>
        <authorList>
            <person name="Embree M."/>
            <person name="Liu J.K."/>
            <person name="Al-Bassam M.M."/>
            <person name="Zengler K."/>
        </authorList>
    </citation>
    <scope>NUCLEOTIDE SEQUENCE</scope>
</reference>
<dbReference type="GO" id="GO:0016740">
    <property type="term" value="F:transferase activity"/>
    <property type="evidence" value="ECO:0007669"/>
    <property type="project" value="UniProtKB-KW"/>
</dbReference>
<dbReference type="Gene3D" id="3.90.550.10">
    <property type="entry name" value="Spore Coat Polysaccharide Biosynthesis Protein SpsA, Chain A"/>
    <property type="match status" value="1"/>
</dbReference>
<organism evidence="3">
    <name type="scientific">hydrocarbon metagenome</name>
    <dbReference type="NCBI Taxonomy" id="938273"/>
    <lineage>
        <taxon>unclassified sequences</taxon>
        <taxon>metagenomes</taxon>
        <taxon>ecological metagenomes</taxon>
    </lineage>
</organism>
<keyword evidence="1" id="KW-1133">Transmembrane helix</keyword>
<dbReference type="InterPro" id="IPR001173">
    <property type="entry name" value="Glyco_trans_2-like"/>
</dbReference>
<dbReference type="AlphaFoldDB" id="A0A0W8FL85"/>
<evidence type="ECO:0000259" key="2">
    <source>
        <dbReference type="Pfam" id="PF00535"/>
    </source>
</evidence>
<feature type="domain" description="Glycosyltransferase 2-like" evidence="2">
    <location>
        <begin position="7"/>
        <end position="177"/>
    </location>
</feature>
<proteinExistence type="predicted"/>
<dbReference type="EMBL" id="LNQE01001036">
    <property type="protein sequence ID" value="KUG21639.1"/>
    <property type="molecule type" value="Genomic_DNA"/>
</dbReference>
<evidence type="ECO:0000256" key="1">
    <source>
        <dbReference type="SAM" id="Phobius"/>
    </source>
</evidence>
<comment type="caution">
    <text evidence="3">The sequence shown here is derived from an EMBL/GenBank/DDBJ whole genome shotgun (WGS) entry which is preliminary data.</text>
</comment>
<gene>
    <name evidence="3" type="ORF">ASZ90_008602</name>
</gene>
<keyword evidence="1" id="KW-0812">Transmembrane</keyword>
<keyword evidence="1" id="KW-0472">Membrane</keyword>
<sequence length="329" mass="37573">MKERIAILIINWKSSAMLLRCLECIAGQESVKPDIFVLDNGGDDPMAEIYCGRFPAVQFYKSENNIGFAAGNNLLFRKTDGYEWIALVNPDAFLEPDWLSKMISAANAYPEYSFFASRLILSANHGILDGDGDTMHLSGWAWRTGNFEPVPHNVIKPYEVFSACAAAALYQRNVFESLGGFDEDFFCYFEDVDLGFRMRLAGHRCLFVPDAVAYHVGAATTGNRHGDFAVYHGHRNMLWTYVKNMPGMLFWLLLPAHIVVNIVTIVWFSLRGQAKVILRAKWDALCGISRMWKKRSDIQRKRIVSIGEIWKILDKSFLPRLSQFRWMSF</sequence>